<dbReference type="EMBL" id="WAAO01000001">
    <property type="protein sequence ID" value="KAB1867432.1"/>
    <property type="molecule type" value="Genomic_DNA"/>
</dbReference>
<evidence type="ECO:0000313" key="2">
    <source>
        <dbReference type="EMBL" id="KAB1867432.1"/>
    </source>
</evidence>
<gene>
    <name evidence="2" type="ORF">F6A08_06545</name>
</gene>
<reference evidence="3" key="1">
    <citation type="submission" date="2019-09" db="EMBL/GenBank/DDBJ databases">
        <title>Whole genome sequencing of Microbacterium maritypicum.</title>
        <authorList>
            <person name="Lenchi N."/>
        </authorList>
    </citation>
    <scope>NUCLEOTIDE SEQUENCE [LARGE SCALE GENOMIC DNA]</scope>
    <source>
        <strain evidence="3">G1</strain>
    </source>
</reference>
<evidence type="ECO:0008006" key="4">
    <source>
        <dbReference type="Google" id="ProtNLM"/>
    </source>
</evidence>
<name>A0ABQ6VAK2_9MICO</name>
<keyword evidence="1" id="KW-0732">Signal</keyword>
<organism evidence="2 3">
    <name type="scientific">Microbacterium algeriense</name>
    <dbReference type="NCBI Taxonomy" id="2615184"/>
    <lineage>
        <taxon>Bacteria</taxon>
        <taxon>Bacillati</taxon>
        <taxon>Actinomycetota</taxon>
        <taxon>Actinomycetes</taxon>
        <taxon>Micrococcales</taxon>
        <taxon>Microbacteriaceae</taxon>
        <taxon>Microbacterium</taxon>
    </lineage>
</organism>
<proteinExistence type="predicted"/>
<feature type="signal peptide" evidence="1">
    <location>
        <begin position="1"/>
        <end position="33"/>
    </location>
</feature>
<evidence type="ECO:0000256" key="1">
    <source>
        <dbReference type="SAM" id="SignalP"/>
    </source>
</evidence>
<comment type="caution">
    <text evidence="2">The sequence shown here is derived from an EMBL/GenBank/DDBJ whole genome shotgun (WGS) entry which is preliminary data.</text>
</comment>
<keyword evidence="3" id="KW-1185">Reference proteome</keyword>
<protein>
    <recommendedName>
        <fullName evidence="4">WxL domain-containing protein</fullName>
    </recommendedName>
</protein>
<sequence>MHTYSSPRRSAPLRITAAVLGAAVLAVGGGALAATAAEEQGEGDVDVTVDIAPVEQPGVLAMSIAGTTAALTESGSTALTRQFVGSLPRVTVTDTRTSAEIPDGAYWYVLGTASDFVGSAGQPGITAGHLGWRPSLVDGGASGLVAVGDEVMTELDEETLPGNDVGLVDEELLAMTADSAEIATEGRWTAEAELFLKTDVAVSPGEYTSVLTLSLFE</sequence>
<dbReference type="GeneID" id="77476102"/>
<evidence type="ECO:0000313" key="3">
    <source>
        <dbReference type="Proteomes" id="UP000478836"/>
    </source>
</evidence>
<feature type="chain" id="PRO_5046889935" description="WxL domain-containing protein" evidence="1">
    <location>
        <begin position="34"/>
        <end position="217"/>
    </location>
</feature>
<dbReference type="RefSeq" id="WP_151458952.1">
    <property type="nucleotide sequence ID" value="NZ_WAAO01000001.1"/>
</dbReference>
<accession>A0ABQ6VAK2</accession>
<dbReference type="Proteomes" id="UP000478836">
    <property type="component" value="Unassembled WGS sequence"/>
</dbReference>